<dbReference type="GO" id="GO:0006914">
    <property type="term" value="P:autophagy"/>
    <property type="evidence" value="ECO:0007669"/>
    <property type="project" value="UniProtKB-KW"/>
</dbReference>
<dbReference type="PROSITE" id="PS51914">
    <property type="entry name" value="MRH"/>
    <property type="match status" value="1"/>
</dbReference>
<dbReference type="GO" id="GO:0034045">
    <property type="term" value="C:phagophore assembly site membrane"/>
    <property type="evidence" value="ECO:0007669"/>
    <property type="project" value="UniProtKB-SubCell"/>
</dbReference>
<dbReference type="PROSITE" id="PS51257">
    <property type="entry name" value="PROKAR_LIPOPROTEIN"/>
    <property type="match status" value="1"/>
</dbReference>
<keyword evidence="17" id="KW-0968">Cytoplasmic vesicle</keyword>
<dbReference type="PANTHER" id="PTHR15071">
    <property type="entry name" value="MANNOSE-6-PHOSPHATE RECEPTOR FAMILY MEMBER"/>
    <property type="match status" value="1"/>
</dbReference>
<dbReference type="GO" id="GO:0015031">
    <property type="term" value="P:protein transport"/>
    <property type="evidence" value="ECO:0007669"/>
    <property type="project" value="UniProtKB-KW"/>
</dbReference>
<dbReference type="Proteomes" id="UP000636479">
    <property type="component" value="Unassembled WGS sequence"/>
</dbReference>
<evidence type="ECO:0000256" key="16">
    <source>
        <dbReference type="ARBA" id="ARBA00023157"/>
    </source>
</evidence>
<dbReference type="OrthoDB" id="29460at2759"/>
<keyword evidence="9 20" id="KW-0732">Signal</keyword>
<dbReference type="AlphaFoldDB" id="A0A8H6WEF0"/>
<evidence type="ECO:0000256" key="5">
    <source>
        <dbReference type="ARBA" id="ARBA00005363"/>
    </source>
</evidence>
<reference evidence="22" key="1">
    <citation type="submission" date="2020-05" db="EMBL/GenBank/DDBJ databases">
        <title>Mycena genomes resolve the evolution of fungal bioluminescence.</title>
        <authorList>
            <person name="Tsai I.J."/>
        </authorList>
    </citation>
    <scope>NUCLEOTIDE SEQUENCE</scope>
    <source>
        <strain evidence="22">171206Taipei</strain>
    </source>
</reference>
<dbReference type="InterPro" id="IPR009011">
    <property type="entry name" value="Man6P_isomerase_rcpt-bd_dom_sf"/>
</dbReference>
<evidence type="ECO:0000256" key="6">
    <source>
        <dbReference type="ARBA" id="ARBA00013776"/>
    </source>
</evidence>
<dbReference type="SUPFAM" id="SSF50911">
    <property type="entry name" value="Mannose 6-phosphate receptor domain"/>
    <property type="match status" value="1"/>
</dbReference>
<evidence type="ECO:0000256" key="11">
    <source>
        <dbReference type="ARBA" id="ARBA00022989"/>
    </source>
</evidence>
<dbReference type="InterPro" id="IPR018939">
    <property type="entry name" value="Autophagy-rel_prot_27"/>
</dbReference>
<dbReference type="GO" id="GO:0031966">
    <property type="term" value="C:mitochondrial membrane"/>
    <property type="evidence" value="ECO:0007669"/>
    <property type="project" value="UniProtKB-SubCell"/>
</dbReference>
<dbReference type="GO" id="GO:0030659">
    <property type="term" value="C:cytoplasmic vesicle membrane"/>
    <property type="evidence" value="ECO:0007669"/>
    <property type="project" value="UniProtKB-SubCell"/>
</dbReference>
<dbReference type="Gene3D" id="2.70.130.10">
    <property type="entry name" value="Mannose-6-phosphate receptor binding domain"/>
    <property type="match status" value="1"/>
</dbReference>
<evidence type="ECO:0000256" key="15">
    <source>
        <dbReference type="ARBA" id="ARBA00023136"/>
    </source>
</evidence>
<keyword evidence="8 19" id="KW-0812">Transmembrane</keyword>
<evidence type="ECO:0000256" key="19">
    <source>
        <dbReference type="SAM" id="Phobius"/>
    </source>
</evidence>
<feature type="region of interest" description="Disordered" evidence="18">
    <location>
        <begin position="193"/>
        <end position="213"/>
    </location>
</feature>
<dbReference type="RefSeq" id="XP_037225667.1">
    <property type="nucleotide sequence ID" value="XM_037357757.1"/>
</dbReference>
<dbReference type="EMBL" id="JACAZF010000001">
    <property type="protein sequence ID" value="KAF7315644.1"/>
    <property type="molecule type" value="Genomic_DNA"/>
</dbReference>
<evidence type="ECO:0000313" key="22">
    <source>
        <dbReference type="EMBL" id="KAF7315644.1"/>
    </source>
</evidence>
<keyword evidence="12" id="KW-0072">Autophagy</keyword>
<evidence type="ECO:0000256" key="4">
    <source>
        <dbReference type="ARBA" id="ARBA00004614"/>
    </source>
</evidence>
<evidence type="ECO:0000256" key="3">
    <source>
        <dbReference type="ARBA" id="ARBA00004472"/>
    </source>
</evidence>
<keyword evidence="15 19" id="KW-0472">Membrane</keyword>
<feature type="signal peptide" evidence="20">
    <location>
        <begin position="1"/>
        <end position="24"/>
    </location>
</feature>
<dbReference type="InterPro" id="IPR044865">
    <property type="entry name" value="MRH_dom"/>
</dbReference>
<keyword evidence="16" id="KW-1015">Disulfide bond</keyword>
<evidence type="ECO:0000256" key="10">
    <source>
        <dbReference type="ARBA" id="ARBA00022927"/>
    </source>
</evidence>
<evidence type="ECO:0000256" key="7">
    <source>
        <dbReference type="ARBA" id="ARBA00022448"/>
    </source>
</evidence>
<evidence type="ECO:0000256" key="13">
    <source>
        <dbReference type="ARBA" id="ARBA00023034"/>
    </source>
</evidence>
<evidence type="ECO:0000256" key="14">
    <source>
        <dbReference type="ARBA" id="ARBA00023128"/>
    </source>
</evidence>
<organism evidence="22 23">
    <name type="scientific">Mycena indigotica</name>
    <dbReference type="NCBI Taxonomy" id="2126181"/>
    <lineage>
        <taxon>Eukaryota</taxon>
        <taxon>Fungi</taxon>
        <taxon>Dikarya</taxon>
        <taxon>Basidiomycota</taxon>
        <taxon>Agaricomycotina</taxon>
        <taxon>Agaricomycetes</taxon>
        <taxon>Agaricomycetidae</taxon>
        <taxon>Agaricales</taxon>
        <taxon>Marasmiineae</taxon>
        <taxon>Mycenaceae</taxon>
        <taxon>Mycena</taxon>
    </lineage>
</organism>
<evidence type="ECO:0000256" key="2">
    <source>
        <dbReference type="ARBA" id="ARBA00004358"/>
    </source>
</evidence>
<sequence length="291" mass="31798">MILRKNDLCFFVLLLSSCIPAVVGDDQQGLDCSSPLLLDGLKYDLSSLSDEHSLKRERSTPPTREEDLVRLSLCQDLKKLDGVNESDQCPSPGTRVCLTKVNHKDGSDRRITSVVPLAQTANLAPKYTTLKSPKGVSILLHAGSYPHPINSTEVQQSTIVNLLCATSASEPAFKSYDGQQLAVEWSTPAGCGFVGEENPPPGSKPDVGTTKPPPSGGLSSMGWFLLLLVIGFATYFILGAYYQYTQYGASGLDLIPHRDFWTEVPYMLRDVVQHLCLRRRSPTHRGGYVAV</sequence>
<accession>A0A8H6WEF0</accession>
<dbReference type="GeneID" id="59340273"/>
<keyword evidence="23" id="KW-1185">Reference proteome</keyword>
<feature type="domain" description="MRH" evidence="21">
    <location>
        <begin position="30"/>
        <end position="193"/>
    </location>
</feature>
<keyword evidence="13" id="KW-0333">Golgi apparatus</keyword>
<comment type="subcellular location">
    <subcellularLocation>
        <location evidence="2">Cytoplasmic vesicle membrane</location>
        <topology evidence="2">Single-pass type I membrane protein</topology>
    </subcellularLocation>
    <subcellularLocation>
        <location evidence="4">Golgi apparatus membrane</location>
        <topology evidence="4">Single-pass type I membrane protein</topology>
    </subcellularLocation>
    <subcellularLocation>
        <location evidence="1">Mitochondrion membrane</location>
        <topology evidence="1">Single-pass membrane protein</topology>
    </subcellularLocation>
    <subcellularLocation>
        <location evidence="3">Preautophagosomal structure membrane</location>
        <topology evidence="3">Single-pass type I membrane protein</topology>
    </subcellularLocation>
</comment>
<dbReference type="GO" id="GO:0000139">
    <property type="term" value="C:Golgi membrane"/>
    <property type="evidence" value="ECO:0007669"/>
    <property type="project" value="UniProtKB-SubCell"/>
</dbReference>
<dbReference type="Pfam" id="PF09451">
    <property type="entry name" value="ATG27"/>
    <property type="match status" value="1"/>
</dbReference>
<evidence type="ECO:0000256" key="9">
    <source>
        <dbReference type="ARBA" id="ARBA00022729"/>
    </source>
</evidence>
<comment type="caution">
    <text evidence="22">The sequence shown here is derived from an EMBL/GenBank/DDBJ whole genome shotgun (WGS) entry which is preliminary data.</text>
</comment>
<feature type="chain" id="PRO_5034378588" description="Autophagy-related protein 27" evidence="20">
    <location>
        <begin position="25"/>
        <end position="291"/>
    </location>
</feature>
<proteinExistence type="inferred from homology"/>
<dbReference type="PANTHER" id="PTHR15071:SF13">
    <property type="entry name" value="AUTOPHAGY-RELATED PROTEIN 27"/>
    <property type="match status" value="1"/>
</dbReference>
<keyword evidence="11 19" id="KW-1133">Transmembrane helix</keyword>
<keyword evidence="10" id="KW-0653">Protein transport</keyword>
<evidence type="ECO:0000256" key="12">
    <source>
        <dbReference type="ARBA" id="ARBA00023006"/>
    </source>
</evidence>
<evidence type="ECO:0000256" key="1">
    <source>
        <dbReference type="ARBA" id="ARBA00004304"/>
    </source>
</evidence>
<evidence type="ECO:0000256" key="18">
    <source>
        <dbReference type="SAM" id="MobiDB-lite"/>
    </source>
</evidence>
<evidence type="ECO:0000313" key="23">
    <source>
        <dbReference type="Proteomes" id="UP000636479"/>
    </source>
</evidence>
<protein>
    <recommendedName>
        <fullName evidence="6">Autophagy-related protein 27</fullName>
    </recommendedName>
</protein>
<keyword evidence="14" id="KW-0496">Mitochondrion</keyword>
<evidence type="ECO:0000259" key="21">
    <source>
        <dbReference type="PROSITE" id="PS51914"/>
    </source>
</evidence>
<keyword evidence="7" id="KW-0813">Transport</keyword>
<name>A0A8H6WEF0_9AGAR</name>
<evidence type="ECO:0000256" key="17">
    <source>
        <dbReference type="ARBA" id="ARBA00023329"/>
    </source>
</evidence>
<gene>
    <name evidence="22" type="ORF">MIND_00079900</name>
</gene>
<evidence type="ECO:0000256" key="8">
    <source>
        <dbReference type="ARBA" id="ARBA00022692"/>
    </source>
</evidence>
<comment type="similarity">
    <text evidence="5">Belongs to the ATG27 family.</text>
</comment>
<feature type="transmembrane region" description="Helical" evidence="19">
    <location>
        <begin position="221"/>
        <end position="242"/>
    </location>
</feature>
<evidence type="ECO:0000256" key="20">
    <source>
        <dbReference type="SAM" id="SignalP"/>
    </source>
</evidence>